<reference evidence="3 4" key="1">
    <citation type="submission" date="2017-06" db="EMBL/GenBank/DDBJ databases">
        <title>Complete genome of Helicobacter apodemus.</title>
        <authorList>
            <person name="Cho S."/>
        </authorList>
    </citation>
    <scope>NUCLEOTIDE SEQUENCE [LARGE SCALE GENOMIC DNA]</scope>
    <source>
        <strain evidence="4">SNUVETPUB-15-01</strain>
    </source>
</reference>
<evidence type="ECO:0000313" key="4">
    <source>
        <dbReference type="Proteomes" id="UP000244890"/>
    </source>
</evidence>
<dbReference type="OrthoDB" id="5329130at2"/>
<feature type="region of interest" description="Disordered" evidence="1">
    <location>
        <begin position="1"/>
        <end position="20"/>
    </location>
</feature>
<evidence type="ECO:0008006" key="5">
    <source>
        <dbReference type="Google" id="ProtNLM"/>
    </source>
</evidence>
<evidence type="ECO:0000313" key="3">
    <source>
        <dbReference type="EMBL" id="AWI33795.1"/>
    </source>
</evidence>
<dbReference type="EMBL" id="CP021886">
    <property type="protein sequence ID" value="AWI33795.1"/>
    <property type="molecule type" value="Genomic_DNA"/>
</dbReference>
<keyword evidence="2" id="KW-1133">Transmembrane helix</keyword>
<accession>A0A2U8FEE9</accession>
<gene>
    <name evidence="3" type="ORF">CDV25_02730</name>
</gene>
<feature type="compositionally biased region" description="Low complexity" evidence="1">
    <location>
        <begin position="8"/>
        <end position="20"/>
    </location>
</feature>
<proteinExistence type="predicted"/>
<feature type="transmembrane region" description="Helical" evidence="2">
    <location>
        <begin position="116"/>
        <end position="134"/>
    </location>
</feature>
<dbReference type="AlphaFoldDB" id="A0A2U8FEE9"/>
<keyword evidence="2" id="KW-0472">Membrane</keyword>
<organism evidence="3 4">
    <name type="scientific">Helicobacter apodemus</name>
    <dbReference type="NCBI Taxonomy" id="135569"/>
    <lineage>
        <taxon>Bacteria</taxon>
        <taxon>Pseudomonadati</taxon>
        <taxon>Campylobacterota</taxon>
        <taxon>Epsilonproteobacteria</taxon>
        <taxon>Campylobacterales</taxon>
        <taxon>Helicobacteraceae</taxon>
        <taxon>Helicobacter</taxon>
    </lineage>
</organism>
<evidence type="ECO:0000256" key="1">
    <source>
        <dbReference type="SAM" id="MobiDB-lite"/>
    </source>
</evidence>
<dbReference type="KEGG" id="had:CDV25_02730"/>
<evidence type="ECO:0000256" key="2">
    <source>
        <dbReference type="SAM" id="Phobius"/>
    </source>
</evidence>
<dbReference type="Proteomes" id="UP000244890">
    <property type="component" value="Chromosome"/>
</dbReference>
<protein>
    <recommendedName>
        <fullName evidence="5">DUF2335 domain-containing protein</fullName>
    </recommendedName>
</protein>
<sequence>MNKKPVRKNNPPNDTNPQNQLNIQNNIFMENELNAIGKLPEPLAQRAMNLLEKTAEYKMQIDREILELERQEQKNRVSSMRWFYGLQGLGAITAVIVIVGSLGFGAYLAINDKPNAWLSLIPAIITSVVKLGNIKNHRKS</sequence>
<keyword evidence="2" id="KW-0812">Transmembrane</keyword>
<feature type="transmembrane region" description="Helical" evidence="2">
    <location>
        <begin position="82"/>
        <end position="110"/>
    </location>
</feature>
<name>A0A2U8FEE9_9HELI</name>
<dbReference type="RefSeq" id="WP_108910668.1">
    <property type="nucleotide sequence ID" value="NZ_CP021886.1"/>
</dbReference>